<dbReference type="Pfam" id="PF02738">
    <property type="entry name" value="MoCoBD_1"/>
    <property type="match status" value="1"/>
</dbReference>
<dbReference type="InterPro" id="IPR016208">
    <property type="entry name" value="Ald_Oxase/xanthine_DH-like"/>
</dbReference>
<dbReference type="AlphaFoldDB" id="A0A9D1G675"/>
<feature type="domain" description="Aldehyde oxidase/xanthine dehydrogenase a/b hammerhead" evidence="3">
    <location>
        <begin position="21"/>
        <end position="129"/>
    </location>
</feature>
<protein>
    <submittedName>
        <fullName evidence="4">Xanthine dehydrogenase family protein molybdopterin-binding subunit</fullName>
    </submittedName>
</protein>
<dbReference type="PANTHER" id="PTHR11908">
    <property type="entry name" value="XANTHINE DEHYDROGENASE"/>
    <property type="match status" value="1"/>
</dbReference>
<sequence length="766" mass="83941">MSELKYIGKETPRLLGRDIVTGKAMYTGDFRLPGMQYGKILRSPHPYARIKSIDVSEARAMPGVSAVVTWKDIGRDIFITNGFTPPRHHHLMDEYVRFIGDAVALVVAKTEELALEAMKLIKVDYEVLKPVFTIDEALAPDAPQLYPELPGNIAPHKNNLNFEAGDLEKGFAESDVIVEVDAEIGNGQNPLPVEPPTIICSYENGTYNFIASAAAPAYCHQNVASSLNVPYEQVRLVAPAVGGSFGSKLYSGNVQCLVFTAVMAKAAHCPVLFTYSKEEHLGVHQNRMVTRAHIKFGMKKDGLASAVEMEQVADAGVCASTQEFMLAVGTNTLPILCKTDNKKYDAKVVVTNHLPSGSFRGYGYMESTALVCKAIFEACEKLGIDPVDYFERNALRKGERYHNSMATPHCWQYNKTADWSELVRRTAEAFRWKDRFKGWGVPTWVSEDGKRARGVGVAAAGHSDTGGKPSNANVTITGLGSVYLSTCMAEFGAGTRDVMLKVVAEELDMPLESIRVSNADTGMTPPDFGSTGSRSTYCGGIVAKYACQDLKRKLFELAHEKFGADVEDLDFGGGFVFHKSDPTKKYSLFPQLMGKVDGVTGCGHFDGVHNSTIFHLQFVEVEVDKELGTFEIVDHFGGSDAGVIVNPLPLRNQVQSFFAGIDIACMEETVWDPNDYRVLNASNIDYKTRTFNDVVPHDHIILESMKDTDNDYPFGAVGVGEPLLAPGGPAIRMAIYNACGVKLDEYPFTPAKLLRALKEKKEAQQA</sequence>
<reference evidence="4" key="2">
    <citation type="journal article" date="2021" name="PeerJ">
        <title>Extensive microbial diversity within the chicken gut microbiome revealed by metagenomics and culture.</title>
        <authorList>
            <person name="Gilroy R."/>
            <person name="Ravi A."/>
            <person name="Getino M."/>
            <person name="Pursley I."/>
            <person name="Horton D.L."/>
            <person name="Alikhan N.F."/>
            <person name="Baker D."/>
            <person name="Gharbi K."/>
            <person name="Hall N."/>
            <person name="Watson M."/>
            <person name="Adriaenssens E.M."/>
            <person name="Foster-Nyarko E."/>
            <person name="Jarju S."/>
            <person name="Secka A."/>
            <person name="Antonio M."/>
            <person name="Oren A."/>
            <person name="Chaudhuri R.R."/>
            <person name="La Ragione R."/>
            <person name="Hildebrand F."/>
            <person name="Pallen M.J."/>
        </authorList>
    </citation>
    <scope>NUCLEOTIDE SEQUENCE</scope>
    <source>
        <strain evidence="4">ChiHecec3B27-6122</strain>
    </source>
</reference>
<dbReference type="InterPro" id="IPR008274">
    <property type="entry name" value="AldOxase/xan_DH_MoCoBD1"/>
</dbReference>
<dbReference type="SMART" id="SM01008">
    <property type="entry name" value="Ald_Xan_dh_C"/>
    <property type="match status" value="1"/>
</dbReference>
<accession>A0A9D1G675</accession>
<dbReference type="InterPro" id="IPR000674">
    <property type="entry name" value="Ald_Oxase/Xan_DH_a/b"/>
</dbReference>
<dbReference type="GO" id="GO:0016491">
    <property type="term" value="F:oxidoreductase activity"/>
    <property type="evidence" value="ECO:0007669"/>
    <property type="project" value="UniProtKB-KW"/>
</dbReference>
<proteinExistence type="predicted"/>
<evidence type="ECO:0000313" key="5">
    <source>
        <dbReference type="Proteomes" id="UP000886876"/>
    </source>
</evidence>
<evidence type="ECO:0000256" key="2">
    <source>
        <dbReference type="ARBA" id="ARBA00023002"/>
    </source>
</evidence>
<organism evidence="4 5">
    <name type="scientific">Candidatus Scatomorpha pullistercoris</name>
    <dbReference type="NCBI Taxonomy" id="2840929"/>
    <lineage>
        <taxon>Bacteria</taxon>
        <taxon>Bacillati</taxon>
        <taxon>Bacillota</taxon>
        <taxon>Clostridia</taxon>
        <taxon>Eubacteriales</taxon>
        <taxon>Candidatus Scatomorpha</taxon>
    </lineage>
</organism>
<dbReference type="SUPFAM" id="SSF54665">
    <property type="entry name" value="CO dehydrogenase molybdoprotein N-domain-like"/>
    <property type="match status" value="1"/>
</dbReference>
<keyword evidence="2" id="KW-0560">Oxidoreductase</keyword>
<dbReference type="Pfam" id="PF20256">
    <property type="entry name" value="MoCoBD_2"/>
    <property type="match status" value="1"/>
</dbReference>
<evidence type="ECO:0000313" key="4">
    <source>
        <dbReference type="EMBL" id="HIS97941.1"/>
    </source>
</evidence>
<dbReference type="Proteomes" id="UP000886876">
    <property type="component" value="Unassembled WGS sequence"/>
</dbReference>
<evidence type="ECO:0000259" key="3">
    <source>
        <dbReference type="SMART" id="SM01008"/>
    </source>
</evidence>
<dbReference type="EMBL" id="DVJS01000204">
    <property type="protein sequence ID" value="HIS97941.1"/>
    <property type="molecule type" value="Genomic_DNA"/>
</dbReference>
<evidence type="ECO:0000256" key="1">
    <source>
        <dbReference type="ARBA" id="ARBA00022505"/>
    </source>
</evidence>
<dbReference type="Pfam" id="PF01315">
    <property type="entry name" value="Ald_Xan_dh_C"/>
    <property type="match status" value="1"/>
</dbReference>
<reference evidence="4" key="1">
    <citation type="submission" date="2020-10" db="EMBL/GenBank/DDBJ databases">
        <authorList>
            <person name="Gilroy R."/>
        </authorList>
    </citation>
    <scope>NUCLEOTIDE SEQUENCE</scope>
    <source>
        <strain evidence="4">ChiHecec3B27-6122</strain>
    </source>
</reference>
<keyword evidence="1" id="KW-0500">Molybdenum</keyword>
<gene>
    <name evidence="4" type="ORF">IAD42_08205</name>
</gene>
<comment type="caution">
    <text evidence="4">The sequence shown here is derived from an EMBL/GenBank/DDBJ whole genome shotgun (WGS) entry which is preliminary data.</text>
</comment>
<dbReference type="Gene3D" id="3.30.365.10">
    <property type="entry name" value="Aldehyde oxidase/xanthine dehydrogenase, molybdopterin binding domain"/>
    <property type="match status" value="4"/>
</dbReference>
<name>A0A9D1G675_9FIRM</name>
<dbReference type="InterPro" id="IPR037165">
    <property type="entry name" value="AldOxase/xan_DH_Mopterin-bd_sf"/>
</dbReference>
<dbReference type="Gene3D" id="3.90.1170.50">
    <property type="entry name" value="Aldehyde oxidase/xanthine dehydrogenase, a/b hammerhead"/>
    <property type="match status" value="1"/>
</dbReference>
<dbReference type="GO" id="GO:0005506">
    <property type="term" value="F:iron ion binding"/>
    <property type="evidence" value="ECO:0007669"/>
    <property type="project" value="InterPro"/>
</dbReference>
<dbReference type="InterPro" id="IPR036856">
    <property type="entry name" value="Ald_Oxase/Xan_DH_a/b_sf"/>
</dbReference>
<dbReference type="SUPFAM" id="SSF56003">
    <property type="entry name" value="Molybdenum cofactor-binding domain"/>
    <property type="match status" value="1"/>
</dbReference>
<dbReference type="PANTHER" id="PTHR11908:SF132">
    <property type="entry name" value="ALDEHYDE OXIDASE 1-RELATED"/>
    <property type="match status" value="1"/>
</dbReference>
<dbReference type="InterPro" id="IPR046867">
    <property type="entry name" value="AldOxase/xan_DH_MoCoBD2"/>
</dbReference>